<feature type="compositionally biased region" description="Polar residues" evidence="1">
    <location>
        <begin position="376"/>
        <end position="385"/>
    </location>
</feature>
<feature type="region of interest" description="Disordered" evidence="1">
    <location>
        <begin position="158"/>
        <end position="189"/>
    </location>
</feature>
<evidence type="ECO:0000313" key="3">
    <source>
        <dbReference type="Proteomes" id="UP000620124"/>
    </source>
</evidence>
<gene>
    <name evidence="2" type="ORF">MVEN_01387000</name>
</gene>
<feature type="region of interest" description="Disordered" evidence="1">
    <location>
        <begin position="626"/>
        <end position="664"/>
    </location>
</feature>
<feature type="region of interest" description="Disordered" evidence="1">
    <location>
        <begin position="369"/>
        <end position="393"/>
    </location>
</feature>
<feature type="compositionally biased region" description="Polar residues" evidence="1">
    <location>
        <begin position="327"/>
        <end position="343"/>
    </location>
</feature>
<dbReference type="EMBL" id="JACAZI010000011">
    <property type="protein sequence ID" value="KAF7348682.1"/>
    <property type="molecule type" value="Genomic_DNA"/>
</dbReference>
<feature type="compositionally biased region" description="Low complexity" evidence="1">
    <location>
        <begin position="159"/>
        <end position="185"/>
    </location>
</feature>
<feature type="region of interest" description="Disordered" evidence="1">
    <location>
        <begin position="56"/>
        <end position="78"/>
    </location>
</feature>
<feature type="compositionally biased region" description="Polar residues" evidence="1">
    <location>
        <begin position="94"/>
        <end position="104"/>
    </location>
</feature>
<feature type="compositionally biased region" description="Low complexity" evidence="1">
    <location>
        <begin position="701"/>
        <end position="712"/>
    </location>
</feature>
<comment type="caution">
    <text evidence="2">The sequence shown here is derived from an EMBL/GenBank/DDBJ whole genome shotgun (WGS) entry which is preliminary data.</text>
</comment>
<dbReference type="AlphaFoldDB" id="A0A8H6XYM6"/>
<feature type="compositionally biased region" description="Low complexity" evidence="1">
    <location>
        <begin position="105"/>
        <end position="128"/>
    </location>
</feature>
<evidence type="ECO:0000313" key="2">
    <source>
        <dbReference type="EMBL" id="KAF7348682.1"/>
    </source>
</evidence>
<keyword evidence="3" id="KW-1185">Reference proteome</keyword>
<dbReference type="Proteomes" id="UP000620124">
    <property type="component" value="Unassembled WGS sequence"/>
</dbReference>
<feature type="compositionally biased region" description="Basic and acidic residues" evidence="1">
    <location>
        <begin position="691"/>
        <end position="700"/>
    </location>
</feature>
<feature type="region of interest" description="Disordered" evidence="1">
    <location>
        <begin position="1"/>
        <end position="43"/>
    </location>
</feature>
<feature type="compositionally biased region" description="Acidic residues" evidence="1">
    <location>
        <begin position="631"/>
        <end position="640"/>
    </location>
</feature>
<accession>A0A8H6XYM6</accession>
<feature type="region of interest" description="Disordered" evidence="1">
    <location>
        <begin position="676"/>
        <end position="713"/>
    </location>
</feature>
<sequence>MSSSPCVKHQSRVARQIPLSEPHSKAQEIAQAETNPTQSSPFFSVDTIDSDWRFTHCASDSDSSSESEEQVFEFPRPPRSALEATAFFSRYSHSPQSSVDSIANSSHSGCSSLTSSGPPTTPTSPTHSMKTQMQMRSVRPLNIKKRATAARELPLACASSGPTVSLPCSSSSTSLSPRSSSLDSAPSPPFHTIAVQREEQDAPDQEYYAAHARAFVALARPPRVPVLLPEAYEASAASSVSAGGGAETCVTATAAPLTQKGSHSTSAPSACTLCESGVIPALPAMSTDTRGNSNPVAVRPTRAPPPSPSAVSSSSSAKLVPSPSSSHLQNSHLHPTTRAASNSHPCARATFDANANARLFAFKFPEDSAHDHCRSHSPSYSTSSERGGAAPPTSTNAVFFPSYSSPRVVIASSNLASPSPTPTPEFHTESRFSLDANANASAVSSLDFPSQSPFPFSASASSATAKPRAAVPNFSRPTSLALALLMTAPSASVLPRGPASPVLCTADSGSSYSGHLADEDEDANEGRDEAEPLADFAADYAAYAPLLRTPMPSPRAACESSRGDTSMNSIPVNAVRAGDGALRGEEADIYGDGEWDASILYADEDEEEHELSPRIAPAPSPFLFAECSAGDGDEEEDEDDAQAHSGAAWHAPASGSMSCPSSSSCAPLPVSLAPYRQTQHTPSYPPRRYSRHDAAPELRSRWSSSTLSSQQSAHAENVLFCATLPRDRQSL</sequence>
<dbReference type="OrthoDB" id="3069442at2759"/>
<feature type="compositionally biased region" description="Low complexity" evidence="1">
    <location>
        <begin position="651"/>
        <end position="664"/>
    </location>
</feature>
<feature type="compositionally biased region" description="Low complexity" evidence="1">
    <location>
        <begin position="309"/>
        <end position="326"/>
    </location>
</feature>
<reference evidence="2" key="1">
    <citation type="submission" date="2020-05" db="EMBL/GenBank/DDBJ databases">
        <title>Mycena genomes resolve the evolution of fungal bioluminescence.</title>
        <authorList>
            <person name="Tsai I.J."/>
        </authorList>
    </citation>
    <scope>NUCLEOTIDE SEQUENCE</scope>
    <source>
        <strain evidence="2">CCC161011</strain>
    </source>
</reference>
<proteinExistence type="predicted"/>
<protein>
    <submittedName>
        <fullName evidence="2">Uncharacterized protein</fullName>
    </submittedName>
</protein>
<feature type="region of interest" description="Disordered" evidence="1">
    <location>
        <begin position="283"/>
        <end position="343"/>
    </location>
</feature>
<feature type="compositionally biased region" description="Polar residues" evidence="1">
    <location>
        <begin position="32"/>
        <end position="42"/>
    </location>
</feature>
<organism evidence="2 3">
    <name type="scientific">Mycena venus</name>
    <dbReference type="NCBI Taxonomy" id="2733690"/>
    <lineage>
        <taxon>Eukaryota</taxon>
        <taxon>Fungi</taxon>
        <taxon>Dikarya</taxon>
        <taxon>Basidiomycota</taxon>
        <taxon>Agaricomycotina</taxon>
        <taxon>Agaricomycetes</taxon>
        <taxon>Agaricomycetidae</taxon>
        <taxon>Agaricales</taxon>
        <taxon>Marasmiineae</taxon>
        <taxon>Mycenaceae</taxon>
        <taxon>Mycena</taxon>
    </lineage>
</organism>
<feature type="region of interest" description="Disordered" evidence="1">
    <location>
        <begin position="94"/>
        <end position="136"/>
    </location>
</feature>
<name>A0A8H6XYM6_9AGAR</name>
<evidence type="ECO:0000256" key="1">
    <source>
        <dbReference type="SAM" id="MobiDB-lite"/>
    </source>
</evidence>